<evidence type="ECO:0000313" key="6">
    <source>
        <dbReference type="Proteomes" id="UP000387223"/>
    </source>
</evidence>
<comment type="caution">
    <text evidence="5">The sequence shown here is derived from an EMBL/GenBank/DDBJ whole genome shotgun (WGS) entry which is preliminary data.</text>
</comment>
<evidence type="ECO:0000259" key="4">
    <source>
        <dbReference type="SMART" id="SM00479"/>
    </source>
</evidence>
<dbReference type="RefSeq" id="WP_153637342.1">
    <property type="nucleotide sequence ID" value="NZ_BGZI01000020.1"/>
</dbReference>
<dbReference type="PANTHER" id="PTHR30231">
    <property type="entry name" value="DNA POLYMERASE III SUBUNIT EPSILON"/>
    <property type="match status" value="1"/>
</dbReference>
<dbReference type="Pfam" id="PF00929">
    <property type="entry name" value="RNase_T"/>
    <property type="match status" value="1"/>
</dbReference>
<dbReference type="Proteomes" id="UP000387223">
    <property type="component" value="Unassembled WGS sequence"/>
</dbReference>
<dbReference type="InterPro" id="IPR012337">
    <property type="entry name" value="RNaseH-like_sf"/>
</dbReference>
<organism evidence="5 6">
    <name type="scientific">Marinobacter salsuginis</name>
    <dbReference type="NCBI Taxonomy" id="418719"/>
    <lineage>
        <taxon>Bacteria</taxon>
        <taxon>Pseudomonadati</taxon>
        <taxon>Pseudomonadota</taxon>
        <taxon>Gammaproteobacteria</taxon>
        <taxon>Pseudomonadales</taxon>
        <taxon>Marinobacteraceae</taxon>
        <taxon>Marinobacter</taxon>
    </lineage>
</organism>
<dbReference type="GO" id="GO:0003676">
    <property type="term" value="F:nucleic acid binding"/>
    <property type="evidence" value="ECO:0007669"/>
    <property type="project" value="InterPro"/>
</dbReference>
<keyword evidence="3" id="KW-0269">Exonuclease</keyword>
<sequence length="164" mass="18491">MSLAVIDTETTGLDTERDEILEIAILDENGDVLLNSLVRPTRHTEWPAAQRIHNISPEDVANAPTLTDLAQQIHDSVDGRTVVIYNADFDSELLKGYLGGAKEIRCCMEAYSYHQETITGEPWRRHKLVQAAYDADHDWGQDAAHRAIHDASATLTVWNWLDRQ</sequence>
<dbReference type="GO" id="GO:0008408">
    <property type="term" value="F:3'-5' exonuclease activity"/>
    <property type="evidence" value="ECO:0007669"/>
    <property type="project" value="TreeGrafter"/>
</dbReference>
<dbReference type="AlphaFoldDB" id="A0A5M3Q275"/>
<evidence type="ECO:0000256" key="2">
    <source>
        <dbReference type="ARBA" id="ARBA00022801"/>
    </source>
</evidence>
<dbReference type="Gene3D" id="3.30.420.10">
    <property type="entry name" value="Ribonuclease H-like superfamily/Ribonuclease H"/>
    <property type="match status" value="1"/>
</dbReference>
<evidence type="ECO:0000256" key="3">
    <source>
        <dbReference type="ARBA" id="ARBA00022839"/>
    </source>
</evidence>
<feature type="domain" description="Exonuclease" evidence="4">
    <location>
        <begin position="2"/>
        <end position="164"/>
    </location>
</feature>
<dbReference type="InterPro" id="IPR013520">
    <property type="entry name" value="Ribonucl_H"/>
</dbReference>
<keyword evidence="1" id="KW-0540">Nuclease</keyword>
<keyword evidence="2" id="KW-0378">Hydrolase</keyword>
<dbReference type="EMBL" id="BGZI01000020">
    <property type="protein sequence ID" value="GBO89227.1"/>
    <property type="molecule type" value="Genomic_DNA"/>
</dbReference>
<reference evidence="5 6" key="1">
    <citation type="journal article" date="2019" name="J. Gen. Appl. Microbiol.">
        <title>Aerobic degradation of cis-dichloroethene by the marine bacterium Marinobacter salsuginis strain 5N-3.</title>
        <authorList>
            <person name="Inoue Y."/>
            <person name="Fukunaga Y."/>
            <person name="Katsumata H."/>
            <person name="Ohji S."/>
            <person name="Hosoyama A."/>
            <person name="Mori K."/>
            <person name="Ando K."/>
        </authorList>
    </citation>
    <scope>NUCLEOTIDE SEQUENCE [LARGE SCALE GENOMIC DNA]</scope>
    <source>
        <strain evidence="5 6">NBRC 109114</strain>
    </source>
</reference>
<proteinExistence type="predicted"/>
<evidence type="ECO:0000256" key="1">
    <source>
        <dbReference type="ARBA" id="ARBA00022722"/>
    </source>
</evidence>
<name>A0A5M3Q275_9GAMM</name>
<evidence type="ECO:0000313" key="5">
    <source>
        <dbReference type="EMBL" id="GBO89227.1"/>
    </source>
</evidence>
<dbReference type="PANTHER" id="PTHR30231:SF4">
    <property type="entry name" value="PROTEIN NEN2"/>
    <property type="match status" value="1"/>
</dbReference>
<protein>
    <submittedName>
        <fullName evidence="5">DNA polymerase III subunit epsilon</fullName>
    </submittedName>
</protein>
<gene>
    <name evidence="5" type="ORF">MSSD14B_28950</name>
</gene>
<dbReference type="SUPFAM" id="SSF53098">
    <property type="entry name" value="Ribonuclease H-like"/>
    <property type="match status" value="1"/>
</dbReference>
<dbReference type="GO" id="GO:0006259">
    <property type="term" value="P:DNA metabolic process"/>
    <property type="evidence" value="ECO:0007669"/>
    <property type="project" value="UniProtKB-ARBA"/>
</dbReference>
<dbReference type="InterPro" id="IPR036397">
    <property type="entry name" value="RNaseH_sf"/>
</dbReference>
<accession>A0A5M3Q275</accession>
<dbReference type="SMART" id="SM00479">
    <property type="entry name" value="EXOIII"/>
    <property type="match status" value="1"/>
</dbReference>
<dbReference type="GO" id="GO:0005829">
    <property type="term" value="C:cytosol"/>
    <property type="evidence" value="ECO:0007669"/>
    <property type="project" value="TreeGrafter"/>
</dbReference>
<dbReference type="CDD" id="cd06127">
    <property type="entry name" value="DEDDh"/>
    <property type="match status" value="1"/>
</dbReference>